<feature type="compositionally biased region" description="Low complexity" evidence="1">
    <location>
        <begin position="1"/>
        <end position="14"/>
    </location>
</feature>
<dbReference type="Proteomes" id="UP000017559">
    <property type="component" value="Unassembled WGS sequence"/>
</dbReference>
<accession>V2WES0</accession>
<keyword evidence="3" id="KW-1185">Reference proteome</keyword>
<dbReference type="EMBL" id="AWSO01001089">
    <property type="protein sequence ID" value="ESK85333.1"/>
    <property type="molecule type" value="Genomic_DNA"/>
</dbReference>
<feature type="compositionally biased region" description="Gly residues" evidence="1">
    <location>
        <begin position="30"/>
        <end position="50"/>
    </location>
</feature>
<evidence type="ECO:0000313" key="3">
    <source>
        <dbReference type="Proteomes" id="UP000017559"/>
    </source>
</evidence>
<proteinExistence type="predicted"/>
<organism evidence="2 3">
    <name type="scientific">Moniliophthora roreri (strain MCA 2997)</name>
    <name type="common">Cocoa frosty pod rot fungus</name>
    <name type="synonym">Crinipellis roreri</name>
    <dbReference type="NCBI Taxonomy" id="1381753"/>
    <lineage>
        <taxon>Eukaryota</taxon>
        <taxon>Fungi</taxon>
        <taxon>Dikarya</taxon>
        <taxon>Basidiomycota</taxon>
        <taxon>Agaricomycotina</taxon>
        <taxon>Agaricomycetes</taxon>
        <taxon>Agaricomycetidae</taxon>
        <taxon>Agaricales</taxon>
        <taxon>Marasmiineae</taxon>
        <taxon>Marasmiaceae</taxon>
        <taxon>Moniliophthora</taxon>
    </lineage>
</organism>
<feature type="region of interest" description="Disordered" evidence="1">
    <location>
        <begin position="1"/>
        <end position="66"/>
    </location>
</feature>
<reference evidence="2 3" key="1">
    <citation type="journal article" date="2014" name="BMC Genomics">
        <title>Genome and secretome analysis of the hemibiotrophic fungal pathogen, Moniliophthora roreri, which causes frosty pod rot disease of cacao: mechanisms of the biotrophic and necrotrophic phases.</title>
        <authorList>
            <person name="Meinhardt L.W."/>
            <person name="Costa G.G.L."/>
            <person name="Thomazella D.P.T."/>
            <person name="Teixeira P.J.P.L."/>
            <person name="Carazzolle M.F."/>
            <person name="Schuster S.C."/>
            <person name="Carlson J.E."/>
            <person name="Guiltinan M.J."/>
            <person name="Mieczkowski P."/>
            <person name="Farmer A."/>
            <person name="Ramaraj T."/>
            <person name="Crozier J."/>
            <person name="Davis R.E."/>
            <person name="Shao J."/>
            <person name="Melnick R.L."/>
            <person name="Pereira G.A.G."/>
            <person name="Bailey B.A."/>
        </authorList>
    </citation>
    <scope>NUCLEOTIDE SEQUENCE [LARGE SCALE GENOMIC DNA]</scope>
    <source>
        <strain evidence="2 3">MCA 2997</strain>
    </source>
</reference>
<dbReference type="KEGG" id="mrr:Moror_5976"/>
<dbReference type="AlphaFoldDB" id="V2WES0"/>
<evidence type="ECO:0000256" key="1">
    <source>
        <dbReference type="SAM" id="MobiDB-lite"/>
    </source>
</evidence>
<dbReference type="HOGENOM" id="CLU_2339206_0_0_1"/>
<name>V2WES0_MONRO</name>
<sequence length="98" mass="10309">MPPERSNAGNSGRQRSGRGGSSSRDSSSRRGGGFRGRGQGGGRGGRGGFRGSSAPYRVPTNPPQATLQFRNANESDINNKLDQPGIKSITFGVDFQVQ</sequence>
<protein>
    <submittedName>
        <fullName evidence="2">Uncharacterized protein</fullName>
    </submittedName>
</protein>
<gene>
    <name evidence="2" type="ORF">Moror_5976</name>
</gene>
<comment type="caution">
    <text evidence="2">The sequence shown here is derived from an EMBL/GenBank/DDBJ whole genome shotgun (WGS) entry which is preliminary data.</text>
</comment>
<feature type="non-terminal residue" evidence="2">
    <location>
        <position position="98"/>
    </location>
</feature>
<evidence type="ECO:0000313" key="2">
    <source>
        <dbReference type="EMBL" id="ESK85333.1"/>
    </source>
</evidence>